<name>A0A8I1MI76_9BACI</name>
<gene>
    <name evidence="1" type="ORF">JF537_18805</name>
</gene>
<organism evidence="1 2">
    <name type="scientific">Priestia flexa</name>
    <dbReference type="NCBI Taxonomy" id="86664"/>
    <lineage>
        <taxon>Bacteria</taxon>
        <taxon>Bacillati</taxon>
        <taxon>Bacillota</taxon>
        <taxon>Bacilli</taxon>
        <taxon>Bacillales</taxon>
        <taxon>Bacillaceae</taxon>
        <taxon>Priestia</taxon>
    </lineage>
</organism>
<proteinExistence type="predicted"/>
<dbReference type="RefSeq" id="WP_206783081.1">
    <property type="nucleotide sequence ID" value="NZ_JAEMWV010000011.1"/>
</dbReference>
<dbReference type="Proteomes" id="UP000664578">
    <property type="component" value="Unassembled WGS sequence"/>
</dbReference>
<accession>A0A8I1MI76</accession>
<comment type="caution">
    <text evidence="1">The sequence shown here is derived from an EMBL/GenBank/DDBJ whole genome shotgun (WGS) entry which is preliminary data.</text>
</comment>
<protein>
    <submittedName>
        <fullName evidence="1">Uncharacterized protein</fullName>
    </submittedName>
</protein>
<sequence>MDEQTKVTLIELLKLDLGFKHIARDAYLTALISSSEKELTRKGLGLSMTEIDDQMLVVDYAAWLYRNRQEYQPLPRNIQIRIHNRAIQKAGTSNV</sequence>
<reference evidence="1" key="1">
    <citation type="submission" date="2020-12" db="EMBL/GenBank/DDBJ databases">
        <title>PHA producing bacteria isolated from mangrove.</title>
        <authorList>
            <person name="Zheng W."/>
            <person name="Yu S."/>
            <person name="Huang Y."/>
        </authorList>
    </citation>
    <scope>NUCLEOTIDE SEQUENCE</scope>
    <source>
        <strain evidence="1">GN22-4</strain>
    </source>
</reference>
<evidence type="ECO:0000313" key="2">
    <source>
        <dbReference type="Proteomes" id="UP000664578"/>
    </source>
</evidence>
<evidence type="ECO:0000313" key="1">
    <source>
        <dbReference type="EMBL" id="MBN8253605.1"/>
    </source>
</evidence>
<dbReference type="EMBL" id="JAEMWV010000011">
    <property type="protein sequence ID" value="MBN8253605.1"/>
    <property type="molecule type" value="Genomic_DNA"/>
</dbReference>
<dbReference type="AlphaFoldDB" id="A0A8I1MI76"/>